<dbReference type="PANTHER" id="PTHR47515:SF2">
    <property type="entry name" value="INTEGRASE CORE DOMAIN PROTEIN"/>
    <property type="match status" value="1"/>
</dbReference>
<sequence length="237" mass="27530">MISLKYILAIKTLKKGDIPSVKAEFTRLFKIYGIPDIIRSDNGPPFASMQSLWGLTKLSVWWLSLGIKLDRIQPGKPYQNGAHERMHRDMARELQQEIVGNITLFQNLFDKWRIEFNRERPHEALNMKTPEQVYVKSDRKFDPYADLLIAYPFGFKQRHVNDRGYINYNGNLIMVGNPFNGFNIGIKKESHSLSIWFGKNMLGVIDQNLFLINSQDDSYKVHKPRKVAKKRYPSPAA</sequence>
<accession>N1W9Q7</accession>
<gene>
    <name evidence="2" type="ORF">LEP1GSC199_0608</name>
</gene>
<comment type="caution">
    <text evidence="2">The sequence shown here is derived from an EMBL/GenBank/DDBJ whole genome shotgun (WGS) entry which is preliminary data.</text>
</comment>
<dbReference type="InterPro" id="IPR012337">
    <property type="entry name" value="RNaseH-like_sf"/>
</dbReference>
<dbReference type="PANTHER" id="PTHR47515">
    <property type="entry name" value="LOW CALCIUM RESPONSE LOCUS PROTEIN T"/>
    <property type="match status" value="1"/>
</dbReference>
<organism evidence="2 3">
    <name type="scientific">Leptospira vanthielii serovar Holland str. Waz Holland = ATCC 700522</name>
    <dbReference type="NCBI Taxonomy" id="1218591"/>
    <lineage>
        <taxon>Bacteria</taxon>
        <taxon>Pseudomonadati</taxon>
        <taxon>Spirochaetota</taxon>
        <taxon>Spirochaetia</taxon>
        <taxon>Leptospirales</taxon>
        <taxon>Leptospiraceae</taxon>
        <taxon>Leptospira</taxon>
    </lineage>
</organism>
<reference evidence="2 3" key="1">
    <citation type="submission" date="2013-03" db="EMBL/GenBank/DDBJ databases">
        <authorList>
            <person name="Harkins D.M."/>
            <person name="Durkin A.S."/>
            <person name="Brinkac L.M."/>
            <person name="Haft D.H."/>
            <person name="Selengut J.D."/>
            <person name="Sanka R."/>
            <person name="DePew J."/>
            <person name="Purushe J."/>
            <person name="Galloway R.L."/>
            <person name="Vinetz J.M."/>
            <person name="Sutton G.G."/>
            <person name="Nierman W.C."/>
            <person name="Fouts D.E."/>
        </authorList>
    </citation>
    <scope>NUCLEOTIDE SEQUENCE [LARGE SCALE GENOMIC DNA]</scope>
    <source>
        <strain evidence="2 3">Waz Holland</strain>
    </source>
</reference>
<protein>
    <submittedName>
        <fullName evidence="2">Integrase core domain protein</fullName>
    </submittedName>
</protein>
<dbReference type="AlphaFoldDB" id="N1W9Q7"/>
<evidence type="ECO:0000313" key="2">
    <source>
        <dbReference type="EMBL" id="EMY68601.1"/>
    </source>
</evidence>
<dbReference type="InterPro" id="IPR036397">
    <property type="entry name" value="RNaseH_sf"/>
</dbReference>
<dbReference type="InterPro" id="IPR001584">
    <property type="entry name" value="Integrase_cat-core"/>
</dbReference>
<dbReference type="EMBL" id="AOGY02000068">
    <property type="protein sequence ID" value="EMY68601.1"/>
    <property type="molecule type" value="Genomic_DNA"/>
</dbReference>
<dbReference type="Proteomes" id="UP000012227">
    <property type="component" value="Unassembled WGS sequence"/>
</dbReference>
<dbReference type="RefSeq" id="WP_002987889.1">
    <property type="nucleotide sequence ID" value="NZ_AOGY02000068.1"/>
</dbReference>
<dbReference type="GO" id="GO:0015074">
    <property type="term" value="P:DNA integration"/>
    <property type="evidence" value="ECO:0007669"/>
    <property type="project" value="InterPro"/>
</dbReference>
<dbReference type="STRING" id="1218591.LEP1GSC199_0608"/>
<proteinExistence type="predicted"/>
<name>N1W9Q7_9LEPT</name>
<dbReference type="PROSITE" id="PS50994">
    <property type="entry name" value="INTEGRASE"/>
    <property type="match status" value="1"/>
</dbReference>
<feature type="domain" description="Integrase catalytic" evidence="1">
    <location>
        <begin position="1"/>
        <end position="138"/>
    </location>
</feature>
<dbReference type="GO" id="GO:0003676">
    <property type="term" value="F:nucleic acid binding"/>
    <property type="evidence" value="ECO:0007669"/>
    <property type="project" value="InterPro"/>
</dbReference>
<dbReference type="SUPFAM" id="SSF53098">
    <property type="entry name" value="Ribonuclease H-like"/>
    <property type="match status" value="1"/>
</dbReference>
<evidence type="ECO:0000313" key="3">
    <source>
        <dbReference type="Proteomes" id="UP000012227"/>
    </source>
</evidence>
<evidence type="ECO:0000259" key="1">
    <source>
        <dbReference type="PROSITE" id="PS50994"/>
    </source>
</evidence>
<dbReference type="Gene3D" id="3.30.420.10">
    <property type="entry name" value="Ribonuclease H-like superfamily/Ribonuclease H"/>
    <property type="match status" value="1"/>
</dbReference>
<dbReference type="Pfam" id="PF13683">
    <property type="entry name" value="rve_3"/>
    <property type="match status" value="1"/>
</dbReference>